<name>A0A8H7U2C8_9APHY</name>
<sequence length="44" mass="4998">MAVSQRICTVAFSYIHVLPASRTTDAREVREGATCSWKSRRVRT</sequence>
<organism evidence="1 2">
    <name type="scientific">Rhodonia placenta</name>
    <dbReference type="NCBI Taxonomy" id="104341"/>
    <lineage>
        <taxon>Eukaryota</taxon>
        <taxon>Fungi</taxon>
        <taxon>Dikarya</taxon>
        <taxon>Basidiomycota</taxon>
        <taxon>Agaricomycotina</taxon>
        <taxon>Agaricomycetes</taxon>
        <taxon>Polyporales</taxon>
        <taxon>Adustoporiaceae</taxon>
        <taxon>Rhodonia</taxon>
    </lineage>
</organism>
<proteinExistence type="predicted"/>
<comment type="caution">
    <text evidence="1">The sequence shown here is derived from an EMBL/GenBank/DDBJ whole genome shotgun (WGS) entry which is preliminary data.</text>
</comment>
<dbReference type="Proteomes" id="UP000639403">
    <property type="component" value="Unassembled WGS sequence"/>
</dbReference>
<reference evidence="1" key="2">
    <citation type="journal article" name="Front. Microbiol.">
        <title>Degradative Capacity of Two Strains of Rhodonia placenta: From Phenotype to Genotype.</title>
        <authorList>
            <person name="Kolle M."/>
            <person name="Horta M.A.C."/>
            <person name="Nowrousian M."/>
            <person name="Ohm R.A."/>
            <person name="Benz J.P."/>
            <person name="Pilgard A."/>
        </authorList>
    </citation>
    <scope>NUCLEOTIDE SEQUENCE</scope>
    <source>
        <strain evidence="1">FPRL280</strain>
    </source>
</reference>
<dbReference type="EMBL" id="JADOXO010000070">
    <property type="protein sequence ID" value="KAF9815467.1"/>
    <property type="molecule type" value="Genomic_DNA"/>
</dbReference>
<evidence type="ECO:0000313" key="1">
    <source>
        <dbReference type="EMBL" id="KAF9815467.1"/>
    </source>
</evidence>
<reference evidence="1" key="1">
    <citation type="submission" date="2020-11" db="EMBL/GenBank/DDBJ databases">
        <authorList>
            <person name="Koelle M."/>
            <person name="Horta M.A.C."/>
            <person name="Nowrousian M."/>
            <person name="Ohm R.A."/>
            <person name="Benz P."/>
            <person name="Pilgard A."/>
        </authorList>
    </citation>
    <scope>NUCLEOTIDE SEQUENCE</scope>
    <source>
        <strain evidence="1">FPRL280</strain>
    </source>
</reference>
<protein>
    <submittedName>
        <fullName evidence="1">Uncharacterized protein</fullName>
    </submittedName>
</protein>
<accession>A0A8H7U2C8</accession>
<evidence type="ECO:0000313" key="2">
    <source>
        <dbReference type="Proteomes" id="UP000639403"/>
    </source>
</evidence>
<gene>
    <name evidence="1" type="ORF">IEO21_04564</name>
</gene>
<dbReference type="AlphaFoldDB" id="A0A8H7U2C8"/>